<keyword evidence="3" id="KW-1185">Reference proteome</keyword>
<dbReference type="Proteomes" id="UP000799118">
    <property type="component" value="Unassembled WGS sequence"/>
</dbReference>
<protein>
    <recommendedName>
        <fullName evidence="4">G protein-coupled receptor</fullName>
    </recommendedName>
</protein>
<evidence type="ECO:0008006" key="4">
    <source>
        <dbReference type="Google" id="ProtNLM"/>
    </source>
</evidence>
<sequence length="327" mass="36503">MSIEHSAVANGFITPAEYVEIVVRPFWVVTMFAFLFYGAYTVLVWIYIYLQLHQRRRKRPYFYQISLLCLYLLISIVTILSTLSLYQSTISSATLELVSSQPSFNPDNHYALFQYLACSSNGIFLVANTVADAILLSRCYFIWGSRKTIIVGPAILCGINLGLEIASLVLEIEGDISTVTRSLRNGSPDNITATIIIFAFVGGTIFANTLLTGLIAGRIWRLSQINNCYPELDKVNKARINSKQIYRLVAIIIESGALYPISIIVALVIELQIHMDVDRLLLIVAQTMGIAPTLILVRVDLGSSIESPQDQSKFTARTHLWRASPED</sequence>
<gene>
    <name evidence="2" type="ORF">BT96DRAFT_916595</name>
</gene>
<evidence type="ECO:0000256" key="1">
    <source>
        <dbReference type="SAM" id="Phobius"/>
    </source>
</evidence>
<feature type="transmembrane region" description="Helical" evidence="1">
    <location>
        <begin position="26"/>
        <end position="50"/>
    </location>
</feature>
<dbReference type="AlphaFoldDB" id="A0A6A4HZ66"/>
<proteinExistence type="predicted"/>
<organism evidence="2 3">
    <name type="scientific">Gymnopus androsaceus JB14</name>
    <dbReference type="NCBI Taxonomy" id="1447944"/>
    <lineage>
        <taxon>Eukaryota</taxon>
        <taxon>Fungi</taxon>
        <taxon>Dikarya</taxon>
        <taxon>Basidiomycota</taxon>
        <taxon>Agaricomycotina</taxon>
        <taxon>Agaricomycetes</taxon>
        <taxon>Agaricomycetidae</taxon>
        <taxon>Agaricales</taxon>
        <taxon>Marasmiineae</taxon>
        <taxon>Omphalotaceae</taxon>
        <taxon>Gymnopus</taxon>
    </lineage>
</organism>
<keyword evidence="1" id="KW-0472">Membrane</keyword>
<feature type="transmembrane region" description="Helical" evidence="1">
    <location>
        <begin position="112"/>
        <end position="136"/>
    </location>
</feature>
<evidence type="ECO:0000313" key="3">
    <source>
        <dbReference type="Proteomes" id="UP000799118"/>
    </source>
</evidence>
<reference evidence="2" key="1">
    <citation type="journal article" date="2019" name="Environ. Microbiol.">
        <title>Fungal ecological strategies reflected in gene transcription - a case study of two litter decomposers.</title>
        <authorList>
            <person name="Barbi F."/>
            <person name="Kohler A."/>
            <person name="Barry K."/>
            <person name="Baskaran P."/>
            <person name="Daum C."/>
            <person name="Fauchery L."/>
            <person name="Ihrmark K."/>
            <person name="Kuo A."/>
            <person name="LaButti K."/>
            <person name="Lipzen A."/>
            <person name="Morin E."/>
            <person name="Grigoriev I.V."/>
            <person name="Henrissat B."/>
            <person name="Lindahl B."/>
            <person name="Martin F."/>
        </authorList>
    </citation>
    <scope>NUCLEOTIDE SEQUENCE</scope>
    <source>
        <strain evidence="2">JB14</strain>
    </source>
</reference>
<feature type="transmembrane region" description="Helical" evidence="1">
    <location>
        <begin position="280"/>
        <end position="299"/>
    </location>
</feature>
<evidence type="ECO:0000313" key="2">
    <source>
        <dbReference type="EMBL" id="KAE9404702.1"/>
    </source>
</evidence>
<dbReference type="EMBL" id="ML769414">
    <property type="protein sequence ID" value="KAE9404702.1"/>
    <property type="molecule type" value="Genomic_DNA"/>
</dbReference>
<name>A0A6A4HZ66_9AGAR</name>
<accession>A0A6A4HZ66</accession>
<feature type="transmembrane region" description="Helical" evidence="1">
    <location>
        <begin position="62"/>
        <end position="86"/>
    </location>
</feature>
<feature type="transmembrane region" description="Helical" evidence="1">
    <location>
        <begin position="245"/>
        <end position="268"/>
    </location>
</feature>
<dbReference type="OrthoDB" id="3039972at2759"/>
<keyword evidence="1" id="KW-0812">Transmembrane</keyword>
<feature type="transmembrane region" description="Helical" evidence="1">
    <location>
        <begin position="148"/>
        <end position="170"/>
    </location>
</feature>
<feature type="transmembrane region" description="Helical" evidence="1">
    <location>
        <begin position="190"/>
        <end position="216"/>
    </location>
</feature>
<keyword evidence="1" id="KW-1133">Transmembrane helix</keyword>